<comment type="caution">
    <text evidence="1">The sequence shown here is derived from an EMBL/GenBank/DDBJ whole genome shotgun (WGS) entry which is preliminary data.</text>
</comment>
<gene>
    <name evidence="1" type="ORF">L6452_13549</name>
</gene>
<name>A0ACB9CIV1_ARCLA</name>
<sequence length="127" mass="14935">MDKIKLIDLENIRQELMVYRNLAISTAGKSISYKCLLAQEEVTQLEKETEACDLMEDEKVPDMEELELKNKNVYEILKRWCHLPAHRQDLLIRFKDGEAWIFFHTKSDAQGQREGGRQPLQKSLQRS</sequence>
<reference evidence="2" key="1">
    <citation type="journal article" date="2022" name="Mol. Ecol. Resour.">
        <title>The genomes of chicory, endive, great burdock and yacon provide insights into Asteraceae palaeo-polyploidization history and plant inulin production.</title>
        <authorList>
            <person name="Fan W."/>
            <person name="Wang S."/>
            <person name="Wang H."/>
            <person name="Wang A."/>
            <person name="Jiang F."/>
            <person name="Liu H."/>
            <person name="Zhao H."/>
            <person name="Xu D."/>
            <person name="Zhang Y."/>
        </authorList>
    </citation>
    <scope>NUCLEOTIDE SEQUENCE [LARGE SCALE GENOMIC DNA]</scope>
    <source>
        <strain evidence="2">cv. Niubang</strain>
    </source>
</reference>
<organism evidence="1 2">
    <name type="scientific">Arctium lappa</name>
    <name type="common">Greater burdock</name>
    <name type="synonym">Lappa major</name>
    <dbReference type="NCBI Taxonomy" id="4217"/>
    <lineage>
        <taxon>Eukaryota</taxon>
        <taxon>Viridiplantae</taxon>
        <taxon>Streptophyta</taxon>
        <taxon>Embryophyta</taxon>
        <taxon>Tracheophyta</taxon>
        <taxon>Spermatophyta</taxon>
        <taxon>Magnoliopsida</taxon>
        <taxon>eudicotyledons</taxon>
        <taxon>Gunneridae</taxon>
        <taxon>Pentapetalae</taxon>
        <taxon>asterids</taxon>
        <taxon>campanulids</taxon>
        <taxon>Asterales</taxon>
        <taxon>Asteraceae</taxon>
        <taxon>Carduoideae</taxon>
        <taxon>Cardueae</taxon>
        <taxon>Arctiinae</taxon>
        <taxon>Arctium</taxon>
    </lineage>
</organism>
<proteinExistence type="predicted"/>
<evidence type="ECO:0000313" key="1">
    <source>
        <dbReference type="EMBL" id="KAI3734088.1"/>
    </source>
</evidence>
<evidence type="ECO:0000313" key="2">
    <source>
        <dbReference type="Proteomes" id="UP001055879"/>
    </source>
</evidence>
<keyword evidence="2" id="KW-1185">Reference proteome</keyword>
<protein>
    <submittedName>
        <fullName evidence="1">Uncharacterized protein</fullName>
    </submittedName>
</protein>
<accession>A0ACB9CIV1</accession>
<dbReference type="Proteomes" id="UP001055879">
    <property type="component" value="Linkage Group LG04"/>
</dbReference>
<dbReference type="EMBL" id="CM042050">
    <property type="protein sequence ID" value="KAI3734088.1"/>
    <property type="molecule type" value="Genomic_DNA"/>
</dbReference>
<reference evidence="1 2" key="2">
    <citation type="journal article" date="2022" name="Mol. Ecol. Resour.">
        <title>The genomes of chicory, endive, great burdock and yacon provide insights into Asteraceae paleo-polyploidization history and plant inulin production.</title>
        <authorList>
            <person name="Fan W."/>
            <person name="Wang S."/>
            <person name="Wang H."/>
            <person name="Wang A."/>
            <person name="Jiang F."/>
            <person name="Liu H."/>
            <person name="Zhao H."/>
            <person name="Xu D."/>
            <person name="Zhang Y."/>
        </authorList>
    </citation>
    <scope>NUCLEOTIDE SEQUENCE [LARGE SCALE GENOMIC DNA]</scope>
    <source>
        <strain evidence="2">cv. Niubang</strain>
    </source>
</reference>